<keyword evidence="3" id="KW-1185">Reference proteome</keyword>
<feature type="transmembrane region" description="Helical" evidence="1">
    <location>
        <begin position="53"/>
        <end position="73"/>
    </location>
</feature>
<evidence type="ECO:0000313" key="3">
    <source>
        <dbReference type="Proteomes" id="UP001319827"/>
    </source>
</evidence>
<keyword evidence="1" id="KW-0472">Membrane</keyword>
<dbReference type="EMBL" id="AP024355">
    <property type="protein sequence ID" value="BCR06145.1"/>
    <property type="molecule type" value="Genomic_DNA"/>
</dbReference>
<proteinExistence type="predicted"/>
<evidence type="ECO:0000256" key="1">
    <source>
        <dbReference type="SAM" id="Phobius"/>
    </source>
</evidence>
<keyword evidence="1" id="KW-0812">Transmembrane</keyword>
<reference evidence="2 3" key="1">
    <citation type="journal article" date="2016" name="C (Basel)">
        <title>Selective Growth of and Electricity Production by Marine Exoelectrogenic Bacteria in Self-Aggregated Hydrogel of Microbially Reduced Graphene Oxide.</title>
        <authorList>
            <person name="Yoshida N."/>
            <person name="Goto Y."/>
            <person name="Miyata Y."/>
        </authorList>
    </citation>
    <scope>NUCLEOTIDE SEQUENCE [LARGE SCALE GENOMIC DNA]</scope>
    <source>
        <strain evidence="2 3">NIT-T3</strain>
    </source>
</reference>
<sequence length="109" mass="12442">MNQPTDTDIPKRDPGLKSLRRRRWFLWGTILVYLPAIWTTLELTHSDRAAGKVFAVWLVLVLVASVQAAFARCPACGNHFHMNGFTPLYLRRCLHCGLHISGRVRNKKS</sequence>
<accession>A0ABM8HW06</accession>
<keyword evidence="1" id="KW-1133">Transmembrane helix</keyword>
<protein>
    <submittedName>
        <fullName evidence="2">Uncharacterized protein</fullName>
    </submittedName>
</protein>
<dbReference type="RefSeq" id="WP_221249522.1">
    <property type="nucleotide sequence ID" value="NZ_AP024355.1"/>
</dbReference>
<organism evidence="2 3">
    <name type="scientific">Desulfuromonas versatilis</name>
    <dbReference type="NCBI Taxonomy" id="2802975"/>
    <lineage>
        <taxon>Bacteria</taxon>
        <taxon>Pseudomonadati</taxon>
        <taxon>Thermodesulfobacteriota</taxon>
        <taxon>Desulfuromonadia</taxon>
        <taxon>Desulfuromonadales</taxon>
        <taxon>Desulfuromonadaceae</taxon>
        <taxon>Desulfuromonas</taxon>
    </lineage>
</organism>
<name>A0ABM8HW06_9BACT</name>
<reference evidence="2 3" key="2">
    <citation type="journal article" date="2021" name="Int. J. Syst. Evol. Microbiol.">
        <title>Isolation and Polyphasic Characterization of Desulfuromonas versatilis sp. Nov., an Electrogenic Bacteria Capable of Versatile Metabolism Isolated from a Graphene Oxide-Reducing Enrichment Culture.</title>
        <authorList>
            <person name="Xie L."/>
            <person name="Yoshida N."/>
            <person name="Ishii S."/>
            <person name="Meng L."/>
        </authorList>
    </citation>
    <scope>NUCLEOTIDE SEQUENCE [LARGE SCALE GENOMIC DNA]</scope>
    <source>
        <strain evidence="2 3">NIT-T3</strain>
    </source>
</reference>
<evidence type="ECO:0000313" key="2">
    <source>
        <dbReference type="EMBL" id="BCR06145.1"/>
    </source>
</evidence>
<dbReference type="Proteomes" id="UP001319827">
    <property type="component" value="Chromosome"/>
</dbReference>
<gene>
    <name evidence="2" type="ORF">DESUT3_32140</name>
</gene>
<feature type="transmembrane region" description="Helical" evidence="1">
    <location>
        <begin position="24"/>
        <end position="41"/>
    </location>
</feature>